<gene>
    <name evidence="3" type="ORF">AB0K95_04040</name>
</gene>
<name>A0ABV3JA73_9ACTN</name>
<keyword evidence="2" id="KW-0472">Membrane</keyword>
<protein>
    <submittedName>
        <fullName evidence="3">Uncharacterized protein</fullName>
    </submittedName>
</protein>
<keyword evidence="1" id="KW-0175">Coiled coil</keyword>
<dbReference type="EMBL" id="JBFATE010000001">
    <property type="protein sequence ID" value="MEV5244443.1"/>
    <property type="molecule type" value="Genomic_DNA"/>
</dbReference>
<feature type="transmembrane region" description="Helical" evidence="2">
    <location>
        <begin position="170"/>
        <end position="191"/>
    </location>
</feature>
<keyword evidence="4" id="KW-1185">Reference proteome</keyword>
<evidence type="ECO:0000313" key="4">
    <source>
        <dbReference type="Proteomes" id="UP001552527"/>
    </source>
</evidence>
<sequence length="307" mass="33794">MIHHIRRTLSLSARGRAVLGAALGVPSVGYLLTVALSGQDRLWLFPMAVIGFVVAGWLVLPWLGGLSDRWNKPVTGVILAVHTLWVSGMVIAAVASARSGDSAGAAFLIGLWAAHAFYPAFEPTAHALERLRTRLGRAVHWRVVMLWFGIIGLLWSAHAANDGDEKFQMWLNTLTVTLLLAGIAASLKVYARFRKLCTALNRQAQQLIRSLEEHRDAADEDERKKKRQEAYRSWDALHELLVTKIDTGFDLPGVFVLPSDEIEAVERVVMASMGPSLGEEPDEADQVAVERLRAIQHACRGRIDALA</sequence>
<feature type="transmembrane region" description="Helical" evidence="2">
    <location>
        <begin position="16"/>
        <end position="36"/>
    </location>
</feature>
<feature type="coiled-coil region" evidence="1">
    <location>
        <begin position="197"/>
        <end position="231"/>
    </location>
</feature>
<keyword evidence="2" id="KW-0812">Transmembrane</keyword>
<feature type="transmembrane region" description="Helical" evidence="2">
    <location>
        <begin position="76"/>
        <end position="97"/>
    </location>
</feature>
<dbReference type="Proteomes" id="UP001552527">
    <property type="component" value="Unassembled WGS sequence"/>
</dbReference>
<comment type="caution">
    <text evidence="3">The sequence shown here is derived from an EMBL/GenBank/DDBJ whole genome shotgun (WGS) entry which is preliminary data.</text>
</comment>
<organism evidence="3 4">
    <name type="scientific">Streptomyces werraensis</name>
    <dbReference type="NCBI Taxonomy" id="68284"/>
    <lineage>
        <taxon>Bacteria</taxon>
        <taxon>Bacillati</taxon>
        <taxon>Actinomycetota</taxon>
        <taxon>Actinomycetes</taxon>
        <taxon>Kitasatosporales</taxon>
        <taxon>Streptomycetaceae</taxon>
        <taxon>Streptomyces</taxon>
    </lineage>
</organism>
<reference evidence="3 4" key="1">
    <citation type="submission" date="2024-06" db="EMBL/GenBank/DDBJ databases">
        <title>The Natural Products Discovery Center: Release of the First 8490 Sequenced Strains for Exploring Actinobacteria Biosynthetic Diversity.</title>
        <authorList>
            <person name="Kalkreuter E."/>
            <person name="Kautsar S.A."/>
            <person name="Yang D."/>
            <person name="Bader C.D."/>
            <person name="Teijaro C.N."/>
            <person name="Fluegel L."/>
            <person name="Davis C.M."/>
            <person name="Simpson J.R."/>
            <person name="Lauterbach L."/>
            <person name="Steele A.D."/>
            <person name="Gui C."/>
            <person name="Meng S."/>
            <person name="Li G."/>
            <person name="Viehrig K."/>
            <person name="Ye F."/>
            <person name="Su P."/>
            <person name="Kiefer A.F."/>
            <person name="Nichols A."/>
            <person name="Cepeda A.J."/>
            <person name="Yan W."/>
            <person name="Fan B."/>
            <person name="Jiang Y."/>
            <person name="Adhikari A."/>
            <person name="Zheng C.-J."/>
            <person name="Schuster L."/>
            <person name="Cowan T.M."/>
            <person name="Smanski M.J."/>
            <person name="Chevrette M.G."/>
            <person name="De Carvalho L.P.S."/>
            <person name="Shen B."/>
        </authorList>
    </citation>
    <scope>NUCLEOTIDE SEQUENCE [LARGE SCALE GENOMIC DNA]</scope>
    <source>
        <strain evidence="3 4">NPDC052768</strain>
    </source>
</reference>
<feature type="transmembrane region" description="Helical" evidence="2">
    <location>
        <begin position="103"/>
        <end position="121"/>
    </location>
</feature>
<evidence type="ECO:0000256" key="1">
    <source>
        <dbReference type="SAM" id="Coils"/>
    </source>
</evidence>
<keyword evidence="2" id="KW-1133">Transmembrane helix</keyword>
<evidence type="ECO:0000313" key="3">
    <source>
        <dbReference type="EMBL" id="MEV5244443.1"/>
    </source>
</evidence>
<evidence type="ECO:0000256" key="2">
    <source>
        <dbReference type="SAM" id="Phobius"/>
    </source>
</evidence>
<accession>A0ABV3JA73</accession>
<feature type="transmembrane region" description="Helical" evidence="2">
    <location>
        <begin position="141"/>
        <end position="158"/>
    </location>
</feature>
<dbReference type="RefSeq" id="WP_364018457.1">
    <property type="nucleotide sequence ID" value="NZ_JBFATD010000017.1"/>
</dbReference>
<feature type="transmembrane region" description="Helical" evidence="2">
    <location>
        <begin position="42"/>
        <end position="64"/>
    </location>
</feature>
<proteinExistence type="predicted"/>